<comment type="caution">
    <text evidence="1">The sequence shown here is derived from an EMBL/GenBank/DDBJ whole genome shotgun (WGS) entry which is preliminary data.</text>
</comment>
<dbReference type="RefSeq" id="WP_279298997.1">
    <property type="nucleotide sequence ID" value="NZ_JAOTIF010000021.1"/>
</dbReference>
<reference evidence="1" key="2">
    <citation type="submission" date="2023-04" db="EMBL/GenBank/DDBJ databases">
        <title>Paracnuella aquatica gen. nov., sp. nov., a member of the family Chitinophagaceae isolated from a hot spring.</title>
        <authorList>
            <person name="Wang C."/>
        </authorList>
    </citation>
    <scope>NUCLEOTIDE SEQUENCE</scope>
    <source>
        <strain evidence="1">LB-8</strain>
    </source>
</reference>
<dbReference type="Proteomes" id="UP001155483">
    <property type="component" value="Unassembled WGS sequence"/>
</dbReference>
<gene>
    <name evidence="1" type="ORF">OCK74_20740</name>
</gene>
<dbReference type="EMBL" id="JAOTIF010000021">
    <property type="protein sequence ID" value="MCU7551561.1"/>
    <property type="molecule type" value="Genomic_DNA"/>
</dbReference>
<evidence type="ECO:0000313" key="1">
    <source>
        <dbReference type="EMBL" id="MCU7551561.1"/>
    </source>
</evidence>
<protein>
    <submittedName>
        <fullName evidence="1">Uncharacterized protein</fullName>
    </submittedName>
</protein>
<organism evidence="1 2">
    <name type="scientific">Paraflavisolibacter caeni</name>
    <dbReference type="NCBI Taxonomy" id="2982496"/>
    <lineage>
        <taxon>Bacteria</taxon>
        <taxon>Pseudomonadati</taxon>
        <taxon>Bacteroidota</taxon>
        <taxon>Chitinophagia</taxon>
        <taxon>Chitinophagales</taxon>
        <taxon>Chitinophagaceae</taxon>
        <taxon>Paraflavisolibacter</taxon>
    </lineage>
</organism>
<reference evidence="1" key="1">
    <citation type="submission" date="2022-09" db="EMBL/GenBank/DDBJ databases">
        <authorList>
            <person name="Yuan C."/>
            <person name="Ke Z."/>
        </authorList>
    </citation>
    <scope>NUCLEOTIDE SEQUENCE</scope>
    <source>
        <strain evidence="1">LB-8</strain>
    </source>
</reference>
<proteinExistence type="predicted"/>
<accession>A0A9X2XY49</accession>
<dbReference type="Pfam" id="PF18845">
    <property type="entry name" value="baeRF_family3"/>
    <property type="match status" value="1"/>
</dbReference>
<dbReference type="AlphaFoldDB" id="A0A9X2XY49"/>
<sequence>MQSNVLKNEMAVIRELKVQPFITLLLPFEPKMTPKYILEKRIKSTLEKIKNELFEHYSFVSAKEVNDKLVSIISNLDYNTHKKSVAVLVSSEECKTFYMDVNVEEKFFVTTSFQYRQLVGHQKDDKEYLLVVMNDDYAAVYRGQGETISKILHNVPEYKRQGTLLDKSHSKDAGIKDQQTSYYNFIRLIDKSLSILLNAFPLPVFLLAPTKIAENFGQLTHNNDFIVATIEENFYNISEDEIEKFIQPFISHWQILKDRFWLHQLGSALENGTLEVGIEDVWSLAKRKNIKMLVVEEDYEYKAFLGKDLIISAEEAANNIYIKDAVEDVIEKVLADGGKVTFVSGAALHNFMHIAAIKSY</sequence>
<evidence type="ECO:0000313" key="2">
    <source>
        <dbReference type="Proteomes" id="UP001155483"/>
    </source>
</evidence>
<dbReference type="InterPro" id="IPR041289">
    <property type="entry name" value="Bact_RF_family3"/>
</dbReference>
<name>A0A9X2XY49_9BACT</name>
<keyword evidence="2" id="KW-1185">Reference proteome</keyword>